<dbReference type="Pfam" id="PF16344">
    <property type="entry name" value="FecR_C"/>
    <property type="match status" value="1"/>
</dbReference>
<protein>
    <submittedName>
        <fullName evidence="4">FecR family protein</fullName>
    </submittedName>
</protein>
<name>A0A1I3PSZ5_9SPHI</name>
<accession>A0A1I3PSZ5</accession>
<keyword evidence="5" id="KW-1185">Reference proteome</keyword>
<evidence type="ECO:0000313" key="4">
    <source>
        <dbReference type="EMBL" id="SFJ24502.1"/>
    </source>
</evidence>
<dbReference type="EMBL" id="FOQO01000008">
    <property type="protein sequence ID" value="SFJ24502.1"/>
    <property type="molecule type" value="Genomic_DNA"/>
</dbReference>
<evidence type="ECO:0000259" key="3">
    <source>
        <dbReference type="Pfam" id="PF16344"/>
    </source>
</evidence>
<dbReference type="Gene3D" id="3.55.50.30">
    <property type="match status" value="1"/>
</dbReference>
<dbReference type="OrthoDB" id="649666at2"/>
<reference evidence="4 5" key="1">
    <citation type="submission" date="2016-10" db="EMBL/GenBank/DDBJ databases">
        <authorList>
            <person name="de Groot N.N."/>
        </authorList>
    </citation>
    <scope>NUCLEOTIDE SEQUENCE [LARGE SCALE GENOMIC DNA]</scope>
    <source>
        <strain evidence="4 5">RK1</strain>
    </source>
</reference>
<dbReference type="STRING" id="1477437.SAMN05444682_108147"/>
<dbReference type="InterPro" id="IPR012373">
    <property type="entry name" value="Ferrdict_sens_TM"/>
</dbReference>
<dbReference type="InterPro" id="IPR006860">
    <property type="entry name" value="FecR"/>
</dbReference>
<dbReference type="GO" id="GO:0016989">
    <property type="term" value="F:sigma factor antagonist activity"/>
    <property type="evidence" value="ECO:0007669"/>
    <property type="project" value="TreeGrafter"/>
</dbReference>
<organism evidence="4 5">
    <name type="scientific">Parapedobacter indicus</name>
    <dbReference type="NCBI Taxonomy" id="1477437"/>
    <lineage>
        <taxon>Bacteria</taxon>
        <taxon>Pseudomonadati</taxon>
        <taxon>Bacteroidota</taxon>
        <taxon>Sphingobacteriia</taxon>
        <taxon>Sphingobacteriales</taxon>
        <taxon>Sphingobacteriaceae</taxon>
        <taxon>Parapedobacter</taxon>
    </lineage>
</organism>
<evidence type="ECO:0000256" key="1">
    <source>
        <dbReference type="SAM" id="Phobius"/>
    </source>
</evidence>
<dbReference type="Gene3D" id="2.60.120.1440">
    <property type="match status" value="1"/>
</dbReference>
<dbReference type="RefSeq" id="WP_090628675.1">
    <property type="nucleotide sequence ID" value="NZ_FOQO01000008.1"/>
</dbReference>
<feature type="domain" description="FecR protein" evidence="2">
    <location>
        <begin position="167"/>
        <end position="261"/>
    </location>
</feature>
<dbReference type="InterPro" id="IPR032508">
    <property type="entry name" value="FecR_C"/>
</dbReference>
<keyword evidence="1" id="KW-0472">Membrane</keyword>
<dbReference type="Proteomes" id="UP000198670">
    <property type="component" value="Unassembled WGS sequence"/>
</dbReference>
<dbReference type="PANTHER" id="PTHR30273:SF2">
    <property type="entry name" value="PROTEIN FECR"/>
    <property type="match status" value="1"/>
</dbReference>
<feature type="domain" description="Protein FecR C-terminal" evidence="3">
    <location>
        <begin position="305"/>
        <end position="371"/>
    </location>
</feature>
<feature type="transmembrane region" description="Helical" evidence="1">
    <location>
        <begin position="63"/>
        <end position="83"/>
    </location>
</feature>
<evidence type="ECO:0000259" key="2">
    <source>
        <dbReference type="Pfam" id="PF04773"/>
    </source>
</evidence>
<sequence>MQDREEIRQLFERYRQGKCTPDEQAQLNAWFNRYASQEAHGLDELQKAYETDQAVLRRRGFMWLPYAAAVIAMVALVGAWLLLDSKKQTSGAEVIVKDVAPGGNRAMLTLADGRTVNLSEAQEKIIVGDEITYADGSEVVDVRNKTTDIQGSGNGDFSSNISRIMSLKTPKGGTYQITLPDGTKVWLNAASILRYPVRFEGNERIVEIEGEGYFSVVSDKGRPFKIISKEQKIEVLGTEFNISAYPDDDAAKTTLVGGKVKVSSLLQAGTEEVLIPGEQAITHGAAMDVQTVDVAQYIAWKDGNFHFDNISLADLMKQISRWYDVEVIYRNKVPQERFSGGMSRDVTLRTVLELLRISEIKYRIESNKLIIE</sequence>
<evidence type="ECO:0000313" key="5">
    <source>
        <dbReference type="Proteomes" id="UP000198670"/>
    </source>
</evidence>
<keyword evidence="1" id="KW-1133">Transmembrane helix</keyword>
<dbReference type="PANTHER" id="PTHR30273">
    <property type="entry name" value="PERIPLASMIC SIGNAL SENSOR AND SIGMA FACTOR ACTIVATOR FECR-RELATED"/>
    <property type="match status" value="1"/>
</dbReference>
<dbReference type="PIRSF" id="PIRSF018266">
    <property type="entry name" value="FecR"/>
    <property type="match status" value="1"/>
</dbReference>
<gene>
    <name evidence="4" type="ORF">SAMN05444682_108147</name>
</gene>
<keyword evidence="1" id="KW-0812">Transmembrane</keyword>
<dbReference type="AlphaFoldDB" id="A0A1I3PSZ5"/>
<proteinExistence type="predicted"/>
<dbReference type="Pfam" id="PF04773">
    <property type="entry name" value="FecR"/>
    <property type="match status" value="1"/>
</dbReference>